<evidence type="ECO:0000313" key="1">
    <source>
        <dbReference type="EMBL" id="CDW26447.1"/>
    </source>
</evidence>
<dbReference type="AlphaFoldDB" id="A0A0K2TLB5"/>
<protein>
    <submittedName>
        <fullName evidence="1">Uncharacterized protein</fullName>
    </submittedName>
</protein>
<proteinExistence type="predicted"/>
<name>A0A0K2TLB5_LEPSM</name>
<feature type="non-terminal residue" evidence="1">
    <location>
        <position position="1"/>
    </location>
</feature>
<accession>A0A0K2TLB5</accession>
<dbReference type="EMBL" id="HACA01009086">
    <property type="protein sequence ID" value="CDW26447.1"/>
    <property type="molecule type" value="Transcribed_RNA"/>
</dbReference>
<sequence length="32" mass="3724">YINDFFLNFTNWGMGRDALGTITNKKSRNTVE</sequence>
<organism evidence="1">
    <name type="scientific">Lepeophtheirus salmonis</name>
    <name type="common">Salmon louse</name>
    <name type="synonym">Caligus salmonis</name>
    <dbReference type="NCBI Taxonomy" id="72036"/>
    <lineage>
        <taxon>Eukaryota</taxon>
        <taxon>Metazoa</taxon>
        <taxon>Ecdysozoa</taxon>
        <taxon>Arthropoda</taxon>
        <taxon>Crustacea</taxon>
        <taxon>Multicrustacea</taxon>
        <taxon>Hexanauplia</taxon>
        <taxon>Copepoda</taxon>
        <taxon>Siphonostomatoida</taxon>
        <taxon>Caligidae</taxon>
        <taxon>Lepeophtheirus</taxon>
    </lineage>
</organism>
<reference evidence="1" key="1">
    <citation type="submission" date="2014-05" db="EMBL/GenBank/DDBJ databases">
        <authorList>
            <person name="Chronopoulou M."/>
        </authorList>
    </citation>
    <scope>NUCLEOTIDE SEQUENCE</scope>
    <source>
        <tissue evidence="1">Whole organism</tissue>
    </source>
</reference>